<proteinExistence type="inferred from homology"/>
<accession>A0ABT1S5R3</accession>
<protein>
    <recommendedName>
        <fullName evidence="4 5">Flagellar hook-basal body complex protein FliE</fullName>
    </recommendedName>
</protein>
<dbReference type="Pfam" id="PF02049">
    <property type="entry name" value="FliE"/>
    <property type="match status" value="1"/>
</dbReference>
<dbReference type="Proteomes" id="UP001524478">
    <property type="component" value="Unassembled WGS sequence"/>
</dbReference>
<keyword evidence="6" id="KW-0969">Cilium</keyword>
<evidence type="ECO:0000256" key="3">
    <source>
        <dbReference type="ARBA" id="ARBA00023143"/>
    </source>
</evidence>
<keyword evidence="6" id="KW-0282">Flagellum</keyword>
<reference evidence="6 7" key="1">
    <citation type="submission" date="2022-06" db="EMBL/GenBank/DDBJ databases">
        <title>Isolation of gut microbiota from human fecal samples.</title>
        <authorList>
            <person name="Pamer E.G."/>
            <person name="Barat B."/>
            <person name="Waligurski E."/>
            <person name="Medina S."/>
            <person name="Paddock L."/>
            <person name="Mostad J."/>
        </authorList>
    </citation>
    <scope>NUCLEOTIDE SEQUENCE [LARGE SCALE GENOMIC DNA]</scope>
    <source>
        <strain evidence="6 7">DFI.7.95</strain>
    </source>
</reference>
<evidence type="ECO:0000313" key="7">
    <source>
        <dbReference type="Proteomes" id="UP001524478"/>
    </source>
</evidence>
<dbReference type="PANTHER" id="PTHR34653:SF1">
    <property type="entry name" value="FLAGELLAR HOOK-BASAL BODY COMPLEX PROTEIN FLIE"/>
    <property type="match status" value="1"/>
</dbReference>
<evidence type="ECO:0000256" key="1">
    <source>
        <dbReference type="ARBA" id="ARBA00004117"/>
    </source>
</evidence>
<comment type="subcellular location">
    <subcellularLocation>
        <location evidence="1 4">Bacterial flagellum basal body</location>
    </subcellularLocation>
</comment>
<dbReference type="PANTHER" id="PTHR34653">
    <property type="match status" value="1"/>
</dbReference>
<keyword evidence="6" id="KW-0966">Cell projection</keyword>
<comment type="similarity">
    <text evidence="2 4">Belongs to the FliE family.</text>
</comment>
<dbReference type="NCBIfam" id="TIGR00205">
    <property type="entry name" value="fliE"/>
    <property type="match status" value="1"/>
</dbReference>
<keyword evidence="7" id="KW-1185">Reference proteome</keyword>
<evidence type="ECO:0000256" key="5">
    <source>
        <dbReference type="NCBIfam" id="TIGR00205"/>
    </source>
</evidence>
<evidence type="ECO:0000256" key="4">
    <source>
        <dbReference type="HAMAP-Rule" id="MF_00724"/>
    </source>
</evidence>
<organism evidence="6 7">
    <name type="scientific">Tissierella carlieri</name>
    <dbReference type="NCBI Taxonomy" id="689904"/>
    <lineage>
        <taxon>Bacteria</taxon>
        <taxon>Bacillati</taxon>
        <taxon>Bacillota</taxon>
        <taxon>Tissierellia</taxon>
        <taxon>Tissierellales</taxon>
        <taxon>Tissierellaceae</taxon>
        <taxon>Tissierella</taxon>
    </lineage>
</organism>
<dbReference type="RefSeq" id="WP_216562471.1">
    <property type="nucleotide sequence ID" value="NZ_JAHLOH010000053.1"/>
</dbReference>
<evidence type="ECO:0000256" key="2">
    <source>
        <dbReference type="ARBA" id="ARBA00009272"/>
    </source>
</evidence>
<gene>
    <name evidence="4 6" type="primary">fliE</name>
    <name evidence="6" type="ORF">NE686_01760</name>
</gene>
<dbReference type="InterPro" id="IPR001624">
    <property type="entry name" value="FliE"/>
</dbReference>
<sequence>MNVNRIDGYKSLAEIGEKKLLDTKEEKSFSNFLTNALNQVNEMQLQSTEYKKLLAVGELDNLHDLTIAADKADTALQVVMSIRSKVVEAYKEIMRIQI</sequence>
<dbReference type="EMBL" id="JANGAC010000001">
    <property type="protein sequence ID" value="MCQ4921799.1"/>
    <property type="molecule type" value="Genomic_DNA"/>
</dbReference>
<evidence type="ECO:0000313" key="6">
    <source>
        <dbReference type="EMBL" id="MCQ4921799.1"/>
    </source>
</evidence>
<keyword evidence="3 4" id="KW-0975">Bacterial flagellum</keyword>
<comment type="caution">
    <text evidence="6">The sequence shown here is derived from an EMBL/GenBank/DDBJ whole genome shotgun (WGS) entry which is preliminary data.</text>
</comment>
<dbReference type="HAMAP" id="MF_00724">
    <property type="entry name" value="FliE"/>
    <property type="match status" value="1"/>
</dbReference>
<name>A0ABT1S5R3_9FIRM</name>